<protein>
    <submittedName>
        <fullName evidence="1">Uncharacterized protein</fullName>
    </submittedName>
</protein>
<accession>A0A1H2JKX5</accession>
<evidence type="ECO:0000313" key="1">
    <source>
        <dbReference type="EMBL" id="SDU56725.1"/>
    </source>
</evidence>
<dbReference type="AlphaFoldDB" id="A0A1H2JKX5"/>
<evidence type="ECO:0000313" key="2">
    <source>
        <dbReference type="Proteomes" id="UP000199608"/>
    </source>
</evidence>
<organism evidence="1 2">
    <name type="scientific">Desulfobacula phenolica</name>
    <dbReference type="NCBI Taxonomy" id="90732"/>
    <lineage>
        <taxon>Bacteria</taxon>
        <taxon>Pseudomonadati</taxon>
        <taxon>Thermodesulfobacteriota</taxon>
        <taxon>Desulfobacteria</taxon>
        <taxon>Desulfobacterales</taxon>
        <taxon>Desulfobacteraceae</taxon>
        <taxon>Desulfobacula</taxon>
    </lineage>
</organism>
<name>A0A1H2JKX5_9BACT</name>
<dbReference type="Proteomes" id="UP000199608">
    <property type="component" value="Unassembled WGS sequence"/>
</dbReference>
<dbReference type="EMBL" id="FNLL01000013">
    <property type="protein sequence ID" value="SDU56725.1"/>
    <property type="molecule type" value="Genomic_DNA"/>
</dbReference>
<sequence>MDDNKKNSVENKVFFKFSTKRMMESTHSEHPTLCPVVFYDKRICLVVRSLEGPHISQAVLEICQAVTGKLD</sequence>
<dbReference type="RefSeq" id="WP_092237265.1">
    <property type="nucleotide sequence ID" value="NZ_FNLL01000013.1"/>
</dbReference>
<gene>
    <name evidence="1" type="ORF">SAMN04487931_11330</name>
</gene>
<reference evidence="2" key="1">
    <citation type="submission" date="2016-10" db="EMBL/GenBank/DDBJ databases">
        <authorList>
            <person name="Varghese N."/>
            <person name="Submissions S."/>
        </authorList>
    </citation>
    <scope>NUCLEOTIDE SEQUENCE [LARGE SCALE GENOMIC DNA]</scope>
    <source>
        <strain evidence="2">DSM 3384</strain>
    </source>
</reference>
<proteinExistence type="predicted"/>
<keyword evidence="2" id="KW-1185">Reference proteome</keyword>